<comment type="caution">
    <text evidence="5">The sequence shown here is derived from an EMBL/GenBank/DDBJ whole genome shotgun (WGS) entry which is preliminary data.</text>
</comment>
<protein>
    <submittedName>
        <fullName evidence="5">Restriction endonuclease subunit S</fullName>
    </submittedName>
</protein>
<keyword evidence="6" id="KW-1185">Reference proteome</keyword>
<keyword evidence="5" id="KW-0540">Nuclease</keyword>
<proteinExistence type="inferred from homology"/>
<dbReference type="Proteomes" id="UP001501638">
    <property type="component" value="Unassembled WGS sequence"/>
</dbReference>
<dbReference type="InterPro" id="IPR052021">
    <property type="entry name" value="Type-I_RS_S_subunit"/>
</dbReference>
<organism evidence="5 6">
    <name type="scientific">Streptomyces macrosporus</name>
    <dbReference type="NCBI Taxonomy" id="44032"/>
    <lineage>
        <taxon>Bacteria</taxon>
        <taxon>Bacillati</taxon>
        <taxon>Actinomycetota</taxon>
        <taxon>Actinomycetes</taxon>
        <taxon>Kitasatosporales</taxon>
        <taxon>Streptomycetaceae</taxon>
        <taxon>Streptomyces</taxon>
    </lineage>
</organism>
<keyword evidence="3" id="KW-0238">DNA-binding</keyword>
<dbReference type="PANTHER" id="PTHR30408">
    <property type="entry name" value="TYPE-1 RESTRICTION ENZYME ECOKI SPECIFICITY PROTEIN"/>
    <property type="match status" value="1"/>
</dbReference>
<dbReference type="GO" id="GO:0004519">
    <property type="term" value="F:endonuclease activity"/>
    <property type="evidence" value="ECO:0007669"/>
    <property type="project" value="UniProtKB-KW"/>
</dbReference>
<evidence type="ECO:0000256" key="3">
    <source>
        <dbReference type="ARBA" id="ARBA00023125"/>
    </source>
</evidence>
<dbReference type="Gene3D" id="3.90.220.20">
    <property type="entry name" value="DNA methylase specificity domains"/>
    <property type="match status" value="2"/>
</dbReference>
<dbReference type="Pfam" id="PF01420">
    <property type="entry name" value="Methylase_S"/>
    <property type="match status" value="1"/>
</dbReference>
<keyword evidence="5" id="KW-0255">Endonuclease</keyword>
<comment type="similarity">
    <text evidence="1">Belongs to the type-I restriction system S methylase family.</text>
</comment>
<evidence type="ECO:0000313" key="6">
    <source>
        <dbReference type="Proteomes" id="UP001501638"/>
    </source>
</evidence>
<keyword evidence="2" id="KW-0680">Restriction system</keyword>
<evidence type="ECO:0000256" key="2">
    <source>
        <dbReference type="ARBA" id="ARBA00022747"/>
    </source>
</evidence>
<feature type="domain" description="Type I restriction modification DNA specificity" evidence="4">
    <location>
        <begin position="4"/>
        <end position="151"/>
    </location>
</feature>
<dbReference type="EMBL" id="BAAASZ010000020">
    <property type="protein sequence ID" value="GAA2440940.1"/>
    <property type="molecule type" value="Genomic_DNA"/>
</dbReference>
<evidence type="ECO:0000256" key="1">
    <source>
        <dbReference type="ARBA" id="ARBA00010923"/>
    </source>
</evidence>
<gene>
    <name evidence="5" type="ORF">GCM10010405_25410</name>
</gene>
<dbReference type="CDD" id="cd17267">
    <property type="entry name" value="RMtype1_S_EcoAO83I-TRD1-CR1_like"/>
    <property type="match status" value="1"/>
</dbReference>
<dbReference type="SUPFAM" id="SSF116734">
    <property type="entry name" value="DNA methylase specificity domain"/>
    <property type="match status" value="2"/>
</dbReference>
<accession>A0ABN3JVU5</accession>
<name>A0ABN3JVU5_9ACTN</name>
<dbReference type="RefSeq" id="WP_344322382.1">
    <property type="nucleotide sequence ID" value="NZ_BAAASZ010000020.1"/>
</dbReference>
<sequence>MSHERWPKKSLGEVVHLKRGFDLPTSARSEGPYPVVGSAGVSGWHFEKRASGPGVTLGRSGSSMGNATYCPGDFWPLNTTLFVEDFLGNEPYYVYHLLRTIDFTAYNSGSAQPSLNRNYIENIRIPVAPRGAQIRISELAGALDKKIAANERVARTSEELIEALFSPDRSNKQTKLENLCTLRKEQVKPTEVTDPVVAHFSLPAYDADRTPEYVSPCTIKSAKFLVNTSAVLLSKLNPEIPRIWNMTPEPGIPALASTEFLVLEPRKGVSTSELWGVTRQRDFLESLTSKVTGTSKSHQRVRPVEVMTSTVVDPRAFNNERGQAEALSRRAAIARLENRSLTQLRDTLLPKLISGELRIKDAEKQVEDAV</sequence>
<evidence type="ECO:0000259" key="4">
    <source>
        <dbReference type="Pfam" id="PF01420"/>
    </source>
</evidence>
<dbReference type="InterPro" id="IPR000055">
    <property type="entry name" value="Restrct_endonuc_typeI_TRD"/>
</dbReference>
<dbReference type="PANTHER" id="PTHR30408:SF12">
    <property type="entry name" value="TYPE I RESTRICTION ENZYME MJAVIII SPECIFICITY SUBUNIT"/>
    <property type="match status" value="1"/>
</dbReference>
<keyword evidence="5" id="KW-0378">Hydrolase</keyword>
<evidence type="ECO:0000313" key="5">
    <source>
        <dbReference type="EMBL" id="GAA2440940.1"/>
    </source>
</evidence>
<dbReference type="InterPro" id="IPR044946">
    <property type="entry name" value="Restrct_endonuc_typeI_TRD_sf"/>
</dbReference>
<reference evidence="5 6" key="1">
    <citation type="journal article" date="2019" name="Int. J. Syst. Evol. Microbiol.">
        <title>The Global Catalogue of Microorganisms (GCM) 10K type strain sequencing project: providing services to taxonomists for standard genome sequencing and annotation.</title>
        <authorList>
            <consortium name="The Broad Institute Genomics Platform"/>
            <consortium name="The Broad Institute Genome Sequencing Center for Infectious Disease"/>
            <person name="Wu L."/>
            <person name="Ma J."/>
        </authorList>
    </citation>
    <scope>NUCLEOTIDE SEQUENCE [LARGE SCALE GENOMIC DNA]</scope>
    <source>
        <strain evidence="5 6">JCM 6305</strain>
    </source>
</reference>